<dbReference type="InterPro" id="IPR005913">
    <property type="entry name" value="dTDP_dehydrorham_reduct"/>
</dbReference>
<proteinExistence type="inferred from homology"/>
<evidence type="ECO:0000256" key="3">
    <source>
        <dbReference type="ARBA" id="ARBA00012929"/>
    </source>
</evidence>
<dbReference type="GO" id="GO:0005829">
    <property type="term" value="C:cytosol"/>
    <property type="evidence" value="ECO:0007669"/>
    <property type="project" value="TreeGrafter"/>
</dbReference>
<keyword evidence="9" id="KW-1185">Reference proteome</keyword>
<evidence type="ECO:0000256" key="4">
    <source>
        <dbReference type="ARBA" id="ARBA00017099"/>
    </source>
</evidence>
<dbReference type="UniPathway" id="UPA00124"/>
<dbReference type="Gene3D" id="3.90.25.10">
    <property type="entry name" value="UDP-galactose 4-epimerase, domain 1"/>
    <property type="match status" value="1"/>
</dbReference>
<dbReference type="AlphaFoldDB" id="G2J8J7"/>
<dbReference type="PANTHER" id="PTHR10491">
    <property type="entry name" value="DTDP-4-DEHYDRORHAMNOSE REDUCTASE"/>
    <property type="match status" value="1"/>
</dbReference>
<evidence type="ECO:0000256" key="2">
    <source>
        <dbReference type="ARBA" id="ARBA00010944"/>
    </source>
</evidence>
<evidence type="ECO:0000256" key="1">
    <source>
        <dbReference type="ARBA" id="ARBA00004781"/>
    </source>
</evidence>
<reference evidence="8 9" key="1">
    <citation type="submission" date="2011-08" db="EMBL/GenBank/DDBJ databases">
        <title>The genome of the obligate endobacterium of an arbuscular mycorrhizal fungus reveals an interphylum network of nutritional interactions.</title>
        <authorList>
            <person name="Ghignone S."/>
            <person name="Salvioli A."/>
            <person name="Anca I."/>
            <person name="Lumini E."/>
            <person name="Ortu G."/>
            <person name="Petiti L."/>
            <person name="Cruveiller S."/>
            <person name="Bianciotto V."/>
            <person name="Piffanelli P."/>
            <person name="Lanfranco L."/>
            <person name="Bonfante P."/>
        </authorList>
    </citation>
    <scope>NUCLEOTIDE SEQUENCE [LARGE SCALE GENOMIC DNA]</scope>
    <source>
        <strain evidence="8 9">BEG34</strain>
    </source>
</reference>
<evidence type="ECO:0000313" key="9">
    <source>
        <dbReference type="Proteomes" id="UP000054051"/>
    </source>
</evidence>
<dbReference type="GO" id="GO:0008831">
    <property type="term" value="F:dTDP-4-dehydrorhamnose reductase activity"/>
    <property type="evidence" value="ECO:0007669"/>
    <property type="project" value="UniProtKB-EC"/>
</dbReference>
<dbReference type="OrthoDB" id="9803892at2"/>
<dbReference type="GO" id="GO:0019305">
    <property type="term" value="P:dTDP-rhamnose biosynthetic process"/>
    <property type="evidence" value="ECO:0007669"/>
    <property type="project" value="UniProtKB-UniPathway"/>
</dbReference>
<dbReference type="EC" id="1.1.1.133" evidence="3 6"/>
<comment type="pathway">
    <text evidence="1 6">Carbohydrate biosynthesis; dTDP-L-rhamnose biosynthesis.</text>
</comment>
<accession>G2J8J7</accession>
<comment type="similarity">
    <text evidence="2 6">Belongs to the dTDP-4-dehydrorhamnose reductase family.</text>
</comment>
<dbReference type="RefSeq" id="WP_006682333.1">
    <property type="nucleotide sequence ID" value="NZ_CAFB01000037.1"/>
</dbReference>
<keyword evidence="6" id="KW-0521">NADP</keyword>
<evidence type="ECO:0000256" key="6">
    <source>
        <dbReference type="RuleBase" id="RU364082"/>
    </source>
</evidence>
<feature type="domain" description="RmlD-like substrate binding" evidence="7">
    <location>
        <begin position="6"/>
        <end position="295"/>
    </location>
</feature>
<sequence length="297" mass="32516">MTSAQTILLTGPNGQVGFELMRTLQGLGRVIALDRNALDLSDVSQIRRVARELKPAVIVNPAAYTAVDQAEEEVAQAMQINAEAPAALAEEAKRLNAVLIHYSTDYVFDGAKEGAYMEDDAPNPRSVYGRSKWMGERAIAEACGAHLILRTSWVYGRRGKNFLLTMRRLAAERSELHIVDDQIGAPTWAVTIAALTAQIVAQGVAASRSDEGWWMRRSGIYHLSAAGATSWYGFARAIFECAPPARTPRLVPINTEQYPRPAKRPAHSRLCTDKLAHTFGLHPPGWRAALQLCLAAD</sequence>
<comment type="caution">
    <text evidence="8">The sequence shown here is derived from an EMBL/GenBank/DDBJ whole genome shotgun (WGS) entry which is preliminary data.</text>
</comment>
<name>G2J8J7_9BURK</name>
<dbReference type="CDD" id="cd05254">
    <property type="entry name" value="dTDP_HR_like_SDR_e"/>
    <property type="match status" value="1"/>
</dbReference>
<evidence type="ECO:0000259" key="7">
    <source>
        <dbReference type="Pfam" id="PF04321"/>
    </source>
</evidence>
<dbReference type="eggNOG" id="COG1091">
    <property type="taxonomic scope" value="Bacteria"/>
</dbReference>
<protein>
    <recommendedName>
        <fullName evidence="4 6">dTDP-4-dehydrorhamnose reductase</fullName>
        <ecNumber evidence="3 6">1.1.1.133</ecNumber>
    </recommendedName>
</protein>
<dbReference type="STRING" id="1070319.CAGGBEG34_200098"/>
<dbReference type="Gene3D" id="3.40.50.720">
    <property type="entry name" value="NAD(P)-binding Rossmann-like Domain"/>
    <property type="match status" value="1"/>
</dbReference>
<dbReference type="EMBL" id="CAFB01000037">
    <property type="protein sequence ID" value="CCD29094.1"/>
    <property type="molecule type" value="Genomic_DNA"/>
</dbReference>
<comment type="cofactor">
    <cofactor evidence="6">
        <name>Mg(2+)</name>
        <dbReference type="ChEBI" id="CHEBI:18420"/>
    </cofactor>
    <text evidence="6">Binds 1 Mg(2+) ion per monomer.</text>
</comment>
<dbReference type="InterPro" id="IPR036291">
    <property type="entry name" value="NAD(P)-bd_dom_sf"/>
</dbReference>
<dbReference type="SUPFAM" id="SSF51735">
    <property type="entry name" value="NAD(P)-binding Rossmann-fold domains"/>
    <property type="match status" value="1"/>
</dbReference>
<gene>
    <name evidence="8" type="primary">rfbD</name>
    <name evidence="8" type="ORF">CAGGBEG34_200098</name>
</gene>
<dbReference type="Pfam" id="PF04321">
    <property type="entry name" value="RmlD_sub_bind"/>
    <property type="match status" value="1"/>
</dbReference>
<dbReference type="InterPro" id="IPR029903">
    <property type="entry name" value="RmlD-like-bd"/>
</dbReference>
<dbReference type="PANTHER" id="PTHR10491:SF4">
    <property type="entry name" value="METHIONINE ADENOSYLTRANSFERASE 2 SUBUNIT BETA"/>
    <property type="match status" value="1"/>
</dbReference>
<dbReference type="NCBIfam" id="TIGR01214">
    <property type="entry name" value="rmlD"/>
    <property type="match status" value="1"/>
</dbReference>
<organism evidence="8 9">
    <name type="scientific">Candidatus Glomeribacter gigasporarum BEG34</name>
    <dbReference type="NCBI Taxonomy" id="1070319"/>
    <lineage>
        <taxon>Bacteria</taxon>
        <taxon>Pseudomonadati</taxon>
        <taxon>Pseudomonadota</taxon>
        <taxon>Betaproteobacteria</taxon>
        <taxon>Burkholderiales</taxon>
        <taxon>Burkholderiaceae</taxon>
        <taxon>Candidatus Glomeribacter</taxon>
    </lineage>
</organism>
<dbReference type="Proteomes" id="UP000054051">
    <property type="component" value="Unassembled WGS sequence"/>
</dbReference>
<evidence type="ECO:0000256" key="5">
    <source>
        <dbReference type="ARBA" id="ARBA00048200"/>
    </source>
</evidence>
<evidence type="ECO:0000313" key="8">
    <source>
        <dbReference type="EMBL" id="CCD29094.1"/>
    </source>
</evidence>
<comment type="function">
    <text evidence="6">Catalyzes the reduction of dTDP-6-deoxy-L-lyxo-4-hexulose to yield dTDP-L-rhamnose.</text>
</comment>
<comment type="catalytic activity">
    <reaction evidence="5 6">
        <text>dTDP-beta-L-rhamnose + NADP(+) = dTDP-4-dehydro-beta-L-rhamnose + NADPH + H(+)</text>
        <dbReference type="Rhea" id="RHEA:21796"/>
        <dbReference type="ChEBI" id="CHEBI:15378"/>
        <dbReference type="ChEBI" id="CHEBI:57510"/>
        <dbReference type="ChEBI" id="CHEBI:57783"/>
        <dbReference type="ChEBI" id="CHEBI:58349"/>
        <dbReference type="ChEBI" id="CHEBI:62830"/>
        <dbReference type="EC" id="1.1.1.133"/>
    </reaction>
</comment>
<keyword evidence="6 8" id="KW-0560">Oxidoreductase</keyword>